<dbReference type="EMBL" id="ADTU01023134">
    <property type="status" value="NOT_ANNOTATED_CDS"/>
    <property type="molecule type" value="Genomic_DNA"/>
</dbReference>
<dbReference type="InParanoid" id="A0A158NQE2"/>
<gene>
    <name evidence="3" type="primary">105622954</name>
</gene>
<dbReference type="eggNOG" id="KOG4074">
    <property type="taxonomic scope" value="Eukaryota"/>
</dbReference>
<dbReference type="InterPro" id="IPR027095">
    <property type="entry name" value="Golgin-45"/>
</dbReference>
<organism evidence="3 4">
    <name type="scientific">Atta cephalotes</name>
    <name type="common">Leafcutter ant</name>
    <dbReference type="NCBI Taxonomy" id="12957"/>
    <lineage>
        <taxon>Eukaryota</taxon>
        <taxon>Metazoa</taxon>
        <taxon>Ecdysozoa</taxon>
        <taxon>Arthropoda</taxon>
        <taxon>Hexapoda</taxon>
        <taxon>Insecta</taxon>
        <taxon>Pterygota</taxon>
        <taxon>Neoptera</taxon>
        <taxon>Endopterygota</taxon>
        <taxon>Hymenoptera</taxon>
        <taxon>Apocrita</taxon>
        <taxon>Aculeata</taxon>
        <taxon>Formicoidea</taxon>
        <taxon>Formicidae</taxon>
        <taxon>Myrmicinae</taxon>
        <taxon>Atta</taxon>
    </lineage>
</organism>
<dbReference type="PANTHER" id="PTHR13066">
    <property type="entry name" value="BASIC LEUCINE ZIPPER NUCLEAR FACTOR 1 BLZF1 PROTEIN"/>
    <property type="match status" value="1"/>
</dbReference>
<protein>
    <recommendedName>
        <fullName evidence="5">Golgin-45</fullName>
    </recommendedName>
</protein>
<dbReference type="EMBL" id="ADTU01023137">
    <property type="status" value="NOT_ANNOTATED_CDS"/>
    <property type="molecule type" value="Genomic_DNA"/>
</dbReference>
<name>A0A158NQE2_ATTCE</name>
<dbReference type="GO" id="GO:0007030">
    <property type="term" value="P:Golgi organization"/>
    <property type="evidence" value="ECO:0007669"/>
    <property type="project" value="InterPro"/>
</dbReference>
<dbReference type="KEGG" id="acep:105622954"/>
<dbReference type="GO" id="GO:0000139">
    <property type="term" value="C:Golgi membrane"/>
    <property type="evidence" value="ECO:0007669"/>
    <property type="project" value="TreeGrafter"/>
</dbReference>
<evidence type="ECO:0000256" key="1">
    <source>
        <dbReference type="SAM" id="Coils"/>
    </source>
</evidence>
<dbReference type="STRING" id="12957.A0A158NQE2"/>
<dbReference type="EnsemblMetazoa" id="XM_012204360.1">
    <property type="protein sequence ID" value="XP_012059750.1"/>
    <property type="gene ID" value="LOC105622954"/>
</dbReference>
<feature type="region of interest" description="Disordered" evidence="2">
    <location>
        <begin position="551"/>
        <end position="570"/>
    </location>
</feature>
<feature type="coiled-coil region" evidence="1">
    <location>
        <begin position="165"/>
        <end position="199"/>
    </location>
</feature>
<evidence type="ECO:0000313" key="3">
    <source>
        <dbReference type="EnsemblMetazoa" id="XP_012059750.1"/>
    </source>
</evidence>
<dbReference type="PANTHER" id="PTHR13066:SF2">
    <property type="entry name" value="GOLGIN-45"/>
    <property type="match status" value="1"/>
</dbReference>
<dbReference type="EMBL" id="ADTU01023135">
    <property type="status" value="NOT_ANNOTATED_CDS"/>
    <property type="molecule type" value="Genomic_DNA"/>
</dbReference>
<reference evidence="3" key="2">
    <citation type="submission" date="2016-04" db="UniProtKB">
        <authorList>
            <consortium name="EnsemblMetazoa"/>
        </authorList>
    </citation>
    <scope>IDENTIFICATION</scope>
</reference>
<dbReference type="EMBL" id="ADTU01023136">
    <property type="status" value="NOT_ANNOTATED_CDS"/>
    <property type="molecule type" value="Genomic_DNA"/>
</dbReference>
<reference evidence="4" key="1">
    <citation type="journal article" date="2011" name="PLoS Genet.">
        <title>The genome sequence of the leaf-cutter ant Atta cephalotes reveals insights into its obligate symbiotic lifestyle.</title>
        <authorList>
            <person name="Suen G."/>
            <person name="Teiling C."/>
            <person name="Li L."/>
            <person name="Holt C."/>
            <person name="Abouheif E."/>
            <person name="Bornberg-Bauer E."/>
            <person name="Bouffard P."/>
            <person name="Caldera E.J."/>
            <person name="Cash E."/>
            <person name="Cavanaugh A."/>
            <person name="Denas O."/>
            <person name="Elhaik E."/>
            <person name="Fave M.J."/>
            <person name="Gadau J."/>
            <person name="Gibson J.D."/>
            <person name="Graur D."/>
            <person name="Grubbs K.J."/>
            <person name="Hagen D.E."/>
            <person name="Harkins T.T."/>
            <person name="Helmkampf M."/>
            <person name="Hu H."/>
            <person name="Johnson B.R."/>
            <person name="Kim J."/>
            <person name="Marsh S.E."/>
            <person name="Moeller J.A."/>
            <person name="Munoz-Torres M.C."/>
            <person name="Murphy M.C."/>
            <person name="Naughton M.C."/>
            <person name="Nigam S."/>
            <person name="Overson R."/>
            <person name="Rajakumar R."/>
            <person name="Reese J.T."/>
            <person name="Scott J.J."/>
            <person name="Smith C.R."/>
            <person name="Tao S."/>
            <person name="Tsutsui N.D."/>
            <person name="Viljakainen L."/>
            <person name="Wissler L."/>
            <person name="Yandell M.D."/>
            <person name="Zimmer F."/>
            <person name="Taylor J."/>
            <person name="Slater S.C."/>
            <person name="Clifton S.W."/>
            <person name="Warren W.C."/>
            <person name="Elsik C.G."/>
            <person name="Smith C.D."/>
            <person name="Weinstock G.M."/>
            <person name="Gerardo N.M."/>
            <person name="Currie C.R."/>
        </authorList>
    </citation>
    <scope>NUCLEOTIDE SEQUENCE [LARGE SCALE GENOMIC DNA]</scope>
</reference>
<accession>A0A158NQE2</accession>
<dbReference type="GO" id="GO:0043001">
    <property type="term" value="P:Golgi to plasma membrane protein transport"/>
    <property type="evidence" value="ECO:0007669"/>
    <property type="project" value="InterPro"/>
</dbReference>
<proteinExistence type="predicted"/>
<feature type="region of interest" description="Disordered" evidence="2">
    <location>
        <begin position="641"/>
        <end position="666"/>
    </location>
</feature>
<evidence type="ECO:0000313" key="4">
    <source>
        <dbReference type="Proteomes" id="UP000005205"/>
    </source>
</evidence>
<dbReference type="OrthoDB" id="5959043at2759"/>
<feature type="compositionally biased region" description="Basic and acidic residues" evidence="2">
    <location>
        <begin position="647"/>
        <end position="657"/>
    </location>
</feature>
<keyword evidence="1" id="KW-0175">Coiled coil</keyword>
<dbReference type="Proteomes" id="UP000005205">
    <property type="component" value="Unassembled WGS sequence"/>
</dbReference>
<evidence type="ECO:0000256" key="2">
    <source>
        <dbReference type="SAM" id="MobiDB-lite"/>
    </source>
</evidence>
<keyword evidence="4" id="KW-1185">Reference proteome</keyword>
<sequence length="666" mass="75638">MNKYFINIKKQNSHYQPDVHVMGYVERTQGDGMENATIDRVEVRQSRSRLGDTLIYHPTNLKQLESTSPVIPIGTIVKLVPKNISNIKQEKHILHSLKSKDPKFIPYEPYKAAVNPIVPFEKKKKLFKKKCSLNATVAQIAAMKIQDNDTRLKDYMKESKEKTSEDEWDNEKRTYESEIRKLKEENSQLETQLKFQVQVNGELKNLLVAAVGEDLETRVHLLTEDKLQLARALLNSAKHLSTHQEQIEWLAGQCEVWRSKFLASSLMVEDLARWKAALCQRTTELQETIKRLLEEHSTIRDTSFKTYRMLTILREKFDSIGTTSGKKHELVSTNIVDLAQGCCQLVEILRVSLLSGIPESELQKELNITGLDMKTLIENNAEKLLNKKLSMTERDVACTAVMGAAVAVGGQMFLPRCDVRNMTCCELTMTADKWYNERVEDVRDGTQRNPRWKVENDTLYFQRLRADAEQKIKIQQAVPTRLIERCTIESLTVIADIGCSPQVKLPTCVPIRRAGPLHEVEYCLLWKATEKKISKGIEELVQPSALRWKRRTREGSSESASPLGTRATHPEGCWRISENLTSSEQPAKRNARYVGTVAPRITSSISAQSCADKDFAIGADTPESSSCLTCKIEWMAKVPYIPSRGHRGPEPARRKDGPPGSCRAFR</sequence>
<evidence type="ECO:0008006" key="5">
    <source>
        <dbReference type="Google" id="ProtNLM"/>
    </source>
</evidence>
<dbReference type="AlphaFoldDB" id="A0A158NQE2"/>